<dbReference type="InterPro" id="IPR050334">
    <property type="entry name" value="Molybdenum_import_ModC"/>
</dbReference>
<accession>A0A7C9LZ00</accession>
<dbReference type="RefSeq" id="WP_156641150.1">
    <property type="nucleotide sequence ID" value="NZ_WOXT01000001.1"/>
</dbReference>
<dbReference type="InterPro" id="IPR017871">
    <property type="entry name" value="ABC_transporter-like_CS"/>
</dbReference>
<dbReference type="SMART" id="SM00382">
    <property type="entry name" value="AAA"/>
    <property type="match status" value="1"/>
</dbReference>
<dbReference type="InterPro" id="IPR003593">
    <property type="entry name" value="AAA+_ATPase"/>
</dbReference>
<dbReference type="InterPro" id="IPR027417">
    <property type="entry name" value="P-loop_NTPase"/>
</dbReference>
<comment type="caution">
    <text evidence="4">The sequence shown here is derived from an EMBL/GenBank/DDBJ whole genome shotgun (WGS) entry which is preliminary data.</text>
</comment>
<evidence type="ECO:0000313" key="5">
    <source>
        <dbReference type="Proteomes" id="UP000479692"/>
    </source>
</evidence>
<keyword evidence="5" id="KW-1185">Reference proteome</keyword>
<gene>
    <name evidence="4" type="ORF">GN331_00315</name>
</gene>
<dbReference type="InterPro" id="IPR003439">
    <property type="entry name" value="ABC_transporter-like_ATP-bd"/>
</dbReference>
<dbReference type="Gene3D" id="3.40.50.300">
    <property type="entry name" value="P-loop containing nucleotide triphosphate hydrolases"/>
    <property type="match status" value="1"/>
</dbReference>
<keyword evidence="1" id="KW-0547">Nucleotide-binding</keyword>
<reference evidence="4 5" key="1">
    <citation type="submission" date="2019-12" db="EMBL/GenBank/DDBJ databases">
        <authorList>
            <person name="Xu J."/>
        </authorList>
    </citation>
    <scope>NUCLEOTIDE SEQUENCE [LARGE SCALE GENOMIC DNA]</scope>
    <source>
        <strain evidence="4 5">HX-5-24</strain>
    </source>
</reference>
<dbReference type="Proteomes" id="UP000479692">
    <property type="component" value="Unassembled WGS sequence"/>
</dbReference>
<organism evidence="4 5">
    <name type="scientific">Noviluteimonas gilva</name>
    <dbReference type="NCBI Taxonomy" id="2682097"/>
    <lineage>
        <taxon>Bacteria</taxon>
        <taxon>Pseudomonadati</taxon>
        <taxon>Pseudomonadota</taxon>
        <taxon>Gammaproteobacteria</taxon>
        <taxon>Lysobacterales</taxon>
        <taxon>Lysobacteraceae</taxon>
        <taxon>Noviluteimonas</taxon>
    </lineage>
</organism>
<name>A0A7C9LZ00_9GAMM</name>
<evidence type="ECO:0000256" key="2">
    <source>
        <dbReference type="ARBA" id="ARBA00022840"/>
    </source>
</evidence>
<dbReference type="PANTHER" id="PTHR43514:SF4">
    <property type="entry name" value="ABC TRANSPORTER I FAMILY MEMBER 10"/>
    <property type="match status" value="1"/>
</dbReference>
<dbReference type="EMBL" id="WOXT01000001">
    <property type="protein sequence ID" value="MUV12648.1"/>
    <property type="molecule type" value="Genomic_DNA"/>
</dbReference>
<feature type="domain" description="ABC transporter" evidence="3">
    <location>
        <begin position="1"/>
        <end position="206"/>
    </location>
</feature>
<dbReference type="GO" id="GO:0016887">
    <property type="term" value="F:ATP hydrolysis activity"/>
    <property type="evidence" value="ECO:0007669"/>
    <property type="project" value="InterPro"/>
</dbReference>
<proteinExistence type="predicted"/>
<dbReference type="Pfam" id="PF00005">
    <property type="entry name" value="ABC_tran"/>
    <property type="match status" value="1"/>
</dbReference>
<evidence type="ECO:0000313" key="4">
    <source>
        <dbReference type="EMBL" id="MUV12648.1"/>
    </source>
</evidence>
<dbReference type="PANTHER" id="PTHR43514">
    <property type="entry name" value="ABC TRANSPORTER I FAMILY MEMBER 10"/>
    <property type="match status" value="1"/>
</dbReference>
<dbReference type="PROSITE" id="PS00211">
    <property type="entry name" value="ABC_TRANSPORTER_1"/>
    <property type="match status" value="1"/>
</dbReference>
<protein>
    <submittedName>
        <fullName evidence="4">ATP-binding cassette domain-containing protein</fullName>
    </submittedName>
</protein>
<dbReference type="AlphaFoldDB" id="A0A7C9LZ00"/>
<evidence type="ECO:0000259" key="3">
    <source>
        <dbReference type="PROSITE" id="PS50893"/>
    </source>
</evidence>
<dbReference type="SUPFAM" id="SSF52540">
    <property type="entry name" value="P-loop containing nucleoside triphosphate hydrolases"/>
    <property type="match status" value="1"/>
</dbReference>
<dbReference type="GO" id="GO:0005524">
    <property type="term" value="F:ATP binding"/>
    <property type="evidence" value="ECO:0007669"/>
    <property type="project" value="UniProtKB-KW"/>
</dbReference>
<dbReference type="PROSITE" id="PS50893">
    <property type="entry name" value="ABC_TRANSPORTER_2"/>
    <property type="match status" value="1"/>
</dbReference>
<keyword evidence="2 4" id="KW-0067">ATP-binding</keyword>
<evidence type="ECO:0000256" key="1">
    <source>
        <dbReference type="ARBA" id="ARBA00022741"/>
    </source>
</evidence>
<sequence length="206" mass="23158">MFSIDVDLARGAFKRTVRFESTRRVIALVGRSGAGKTSLLHAIAGLVRPERGRIAIGGRCLFDSSTRVDEPAHHRRIGYVFQDARLFPHLDVRENLRYGAPRGRGGETRFVFDHIVELLGIGELLTRRVEGLSGGEAQRVAIGRALLSQPELLLLDEPLSMLDPERKDELLPWLRRLRDEVALPMVWVSHSQEDTARLADAVHRLD</sequence>